<keyword evidence="4" id="KW-0256">Endoplasmic reticulum</keyword>
<dbReference type="Proteomes" id="UP001071777">
    <property type="component" value="Unassembled WGS sequence"/>
</dbReference>
<feature type="signal peptide" evidence="9">
    <location>
        <begin position="1"/>
        <end position="16"/>
    </location>
</feature>
<dbReference type="InterPro" id="IPR019378">
    <property type="entry name" value="GDP-Fuc_O-FucTrfase"/>
</dbReference>
<dbReference type="Gene3D" id="3.40.50.11350">
    <property type="match status" value="1"/>
</dbReference>
<evidence type="ECO:0000256" key="5">
    <source>
        <dbReference type="ARBA" id="ARBA00023253"/>
    </source>
</evidence>
<feature type="chain" id="PRO_5047088055" description="GDP-fucose protein O-fucosyltransferase 2" evidence="9">
    <location>
        <begin position="17"/>
        <end position="461"/>
    </location>
</feature>
<gene>
    <name evidence="10" type="ORF">OJ252_3395</name>
</gene>
<evidence type="ECO:0000256" key="9">
    <source>
        <dbReference type="SAM" id="SignalP"/>
    </source>
</evidence>
<reference evidence="10" key="1">
    <citation type="submission" date="2022-10" db="EMBL/GenBank/DDBJ databases">
        <title>Adaptive evolution leads to modifications in subtelomeric GC content in a zoonotic Cryptosporidium species.</title>
        <authorList>
            <person name="Li J."/>
            <person name="Feng Y."/>
            <person name="Xiao L."/>
        </authorList>
    </citation>
    <scope>NUCLEOTIDE SEQUENCE</scope>
    <source>
        <strain evidence="10">25894</strain>
    </source>
</reference>
<dbReference type="InterPro" id="IPR045130">
    <property type="entry name" value="OFUT2-like"/>
</dbReference>
<dbReference type="PANTHER" id="PTHR13398:SF0">
    <property type="entry name" value="GDP-FUCOSE PROTEIN O-FUCOSYLTRANSFERASE 2"/>
    <property type="match status" value="1"/>
</dbReference>
<comment type="pathway">
    <text evidence="2">Protein modification; protein glycosylation.</text>
</comment>
<comment type="caution">
    <text evidence="10">The sequence shown here is derived from an EMBL/GenBank/DDBJ whole genome shotgun (WGS) entry which is preliminary data.</text>
</comment>
<keyword evidence="9" id="KW-0732">Signal</keyword>
<comment type="similarity">
    <text evidence="7">Belongs to the glycosyltransferase 68 family.</text>
</comment>
<evidence type="ECO:0000313" key="10">
    <source>
        <dbReference type="EMBL" id="KAJ1605758.1"/>
    </source>
</evidence>
<comment type="subcellular location">
    <subcellularLocation>
        <location evidence="1">Endoplasmic reticulum</location>
    </subcellularLocation>
</comment>
<evidence type="ECO:0000313" key="11">
    <source>
        <dbReference type="Proteomes" id="UP001071777"/>
    </source>
</evidence>
<accession>A0ABQ8P4X8</accession>
<evidence type="ECO:0000256" key="4">
    <source>
        <dbReference type="ARBA" id="ARBA00022824"/>
    </source>
</evidence>
<keyword evidence="6" id="KW-0119">Carbohydrate metabolism</keyword>
<name>A0ABQ8P4X8_9CRYT</name>
<keyword evidence="3" id="KW-0808">Transferase</keyword>
<evidence type="ECO:0000256" key="3">
    <source>
        <dbReference type="ARBA" id="ARBA00022679"/>
    </source>
</evidence>
<evidence type="ECO:0000256" key="7">
    <source>
        <dbReference type="ARBA" id="ARBA00025803"/>
    </source>
</evidence>
<sequence>MLALLHFHCLISILNALLILFPSKITSVTISHKSKCIDILSYWNLRESLENKCPDWLPDYRWVTYDVKDGEGFYLQRSVFDRMAMAITKLNEDTKPWDLSRPTVMILPPFCNVPHWTYKSKRRLSWSTFYNIRQNKLPILEYDIYKRFIGTGNINVNVIGLNFDWSNKSIESNTSTEYYNKSEVSIFNHSNSKCAFDRYVRNANVIFGGNCELIKIDSLICISFFKLMRPKEVADELLELFKSNKECRKPQTYLIKHADGILVPWPWELKKYGILNILNYNDYIRRLANMYMYENSFFDQKKPYISVHLRRNDFVFVRNNDIPTFSQVLKRLLQLSNDLGISRVVMSTDGRKSEKDELKDIFLKHNLHLHIIDVKGNIEDGIISAVSQVILLHGEYFIGTKESRFSSSIAWDCILSNQNRGNDVRMSYSKCSEIFCGKSSEKQTICREHSDRLPLQSIKVA</sequence>
<organism evidence="10 11">
    <name type="scientific">Cryptosporidium canis</name>
    <dbReference type="NCBI Taxonomy" id="195482"/>
    <lineage>
        <taxon>Eukaryota</taxon>
        <taxon>Sar</taxon>
        <taxon>Alveolata</taxon>
        <taxon>Apicomplexa</taxon>
        <taxon>Conoidasida</taxon>
        <taxon>Coccidia</taxon>
        <taxon>Eucoccidiorida</taxon>
        <taxon>Eimeriorina</taxon>
        <taxon>Cryptosporidiidae</taxon>
        <taxon>Cryptosporidium</taxon>
    </lineage>
</organism>
<keyword evidence="11" id="KW-1185">Reference proteome</keyword>
<dbReference type="Pfam" id="PF10250">
    <property type="entry name" value="O-FucT"/>
    <property type="match status" value="1"/>
</dbReference>
<evidence type="ECO:0000256" key="2">
    <source>
        <dbReference type="ARBA" id="ARBA00004922"/>
    </source>
</evidence>
<protein>
    <recommendedName>
        <fullName evidence="8">GDP-fucose protein O-fucosyltransferase 2</fullName>
    </recommendedName>
</protein>
<dbReference type="Gene3D" id="3.40.50.11340">
    <property type="match status" value="1"/>
</dbReference>
<evidence type="ECO:0000256" key="8">
    <source>
        <dbReference type="ARBA" id="ARBA00026232"/>
    </source>
</evidence>
<evidence type="ECO:0000256" key="6">
    <source>
        <dbReference type="ARBA" id="ARBA00023277"/>
    </source>
</evidence>
<dbReference type="EMBL" id="JAPCXB010000161">
    <property type="protein sequence ID" value="KAJ1605758.1"/>
    <property type="molecule type" value="Genomic_DNA"/>
</dbReference>
<keyword evidence="5" id="KW-0294">Fucose metabolism</keyword>
<evidence type="ECO:0000256" key="1">
    <source>
        <dbReference type="ARBA" id="ARBA00004240"/>
    </source>
</evidence>
<proteinExistence type="inferred from homology"/>
<dbReference type="PANTHER" id="PTHR13398">
    <property type="entry name" value="GDP-FUCOSE PROTEIN O-FUCOSYLTRANSFERASE 2"/>
    <property type="match status" value="1"/>
</dbReference>